<proteinExistence type="inferred from homology"/>
<evidence type="ECO:0000256" key="9">
    <source>
        <dbReference type="ARBA" id="ARBA00022692"/>
    </source>
</evidence>
<keyword evidence="15" id="KW-0511">Multifunctional enzyme</keyword>
<evidence type="ECO:0000256" key="10">
    <source>
        <dbReference type="ARBA" id="ARBA00022801"/>
    </source>
</evidence>
<dbReference type="GO" id="GO:0008360">
    <property type="term" value="P:regulation of cell shape"/>
    <property type="evidence" value="ECO:0007669"/>
    <property type="project" value="UniProtKB-KW"/>
</dbReference>
<dbReference type="SUPFAM" id="SSF53955">
    <property type="entry name" value="Lysozyme-like"/>
    <property type="match status" value="1"/>
</dbReference>
<keyword evidence="10" id="KW-0378">Hydrolase</keyword>
<dbReference type="EMBL" id="CP000805">
    <property type="protein sequence ID" value="ACD71123.1"/>
    <property type="molecule type" value="Genomic_DNA"/>
</dbReference>
<dbReference type="SMR" id="A0A0H3BL54"/>
<dbReference type="GO" id="GO:0016020">
    <property type="term" value="C:membrane"/>
    <property type="evidence" value="ECO:0007669"/>
    <property type="project" value="UniProtKB-SubCell"/>
</dbReference>
<evidence type="ECO:0000313" key="23">
    <source>
        <dbReference type="EMBL" id="ACD71123.1"/>
    </source>
</evidence>
<keyword evidence="6" id="KW-0645">Protease</keyword>
<evidence type="ECO:0000256" key="1">
    <source>
        <dbReference type="ARBA" id="ARBA00004370"/>
    </source>
</evidence>
<dbReference type="EC" id="2.4.99.28" evidence="17"/>
<evidence type="ECO:0000256" key="19">
    <source>
        <dbReference type="SAM" id="MobiDB-lite"/>
    </source>
</evidence>
<evidence type="ECO:0000256" key="3">
    <source>
        <dbReference type="ARBA" id="ARBA00007090"/>
    </source>
</evidence>
<dbReference type="InterPro" id="IPR001460">
    <property type="entry name" value="PCN-bd_Tpept"/>
</dbReference>
<keyword evidence="7" id="KW-0328">Glycosyltransferase</keyword>
<keyword evidence="5" id="KW-0121">Carboxypeptidase</keyword>
<evidence type="ECO:0000256" key="7">
    <source>
        <dbReference type="ARBA" id="ARBA00022676"/>
    </source>
</evidence>
<keyword evidence="16" id="KW-0961">Cell wall biogenesis/degradation</keyword>
<dbReference type="KEGG" id="tpp:TPASS_0705"/>
<dbReference type="SUPFAM" id="SSF56601">
    <property type="entry name" value="beta-lactamase/transpeptidase-like"/>
    <property type="match status" value="1"/>
</dbReference>
<keyword evidence="8" id="KW-0808">Transferase</keyword>
<comment type="similarity">
    <text evidence="4">In the N-terminal section; belongs to the glycosyltransferase 51 family.</text>
</comment>
<organism evidence="23 24">
    <name type="scientific">Treponema pallidum subsp. pallidum (strain SS14)</name>
    <dbReference type="NCBI Taxonomy" id="455434"/>
    <lineage>
        <taxon>Bacteria</taxon>
        <taxon>Pseudomonadati</taxon>
        <taxon>Spirochaetota</taxon>
        <taxon>Spirochaetia</taxon>
        <taxon>Spirochaetales</taxon>
        <taxon>Treponemataceae</taxon>
        <taxon>Treponema</taxon>
    </lineage>
</organism>
<dbReference type="Pfam" id="PF00912">
    <property type="entry name" value="Transgly"/>
    <property type="match status" value="1"/>
</dbReference>
<evidence type="ECO:0000256" key="18">
    <source>
        <dbReference type="ARBA" id="ARBA00049902"/>
    </source>
</evidence>
<feature type="transmembrane region" description="Helical" evidence="20">
    <location>
        <begin position="6"/>
        <end position="28"/>
    </location>
</feature>
<dbReference type="InterPro" id="IPR050396">
    <property type="entry name" value="Glycosyltr_51/Transpeptidase"/>
</dbReference>
<dbReference type="Gene3D" id="1.10.3810.10">
    <property type="entry name" value="Biosynthetic peptidoglycan transglycosylase-like"/>
    <property type="match status" value="1"/>
</dbReference>
<dbReference type="Proteomes" id="UP000001202">
    <property type="component" value="Chromosome"/>
</dbReference>
<comment type="pathway">
    <text evidence="2">Cell wall biogenesis; peptidoglycan biosynthesis.</text>
</comment>
<sequence length="884" mass="98424">MRRVCYLYLVLLCGLLVGGAALFGFLLASIENIKQSERFTRFNPALPTRILDIRGDLITEFSSDEKREIVSFADLSSHLVHALLTREDRSFYTHHGYSIKAIFRALVGTLTGRALGGGSTLTQQIAGLLYSDRSDRSLRRKIKELWWALHMERRYSKNEIMELYLNRVYFGGGTYGVGAAARFYFGHSVRQMSAAEAALLVILLSNPAHYNPFEYPNRAQDRQRYVLHEMTRLGYLSEQERDESYEHYWAHFDYTRTTSSAFYARADKARWFSEYVRRQLDRMMYGTMNLYQDGYTVHTTCDLRHQLVAEQQVEQTLEQANAHVQKSSLTHVARRELYSNISELLGLVFNVPQLHVGDRRMKAKSGAYYRSTLSPLVNVMALMFGLDNLKTLSDKGASLVRDEIARKRVEGALIALENDTGYITALVGGSRFGASNQVIRATQGLLQPGSVFKPLVYSAALDSKKLTMATQLHDAPQVFSRNGVSYIPNNYGGKWQGVVLAWKALAQSLNIPAIRVLDMVGFDAVIQRAATLLHITDRQEIERTFPRVYPLALGVVALRPIQLARAFAAFGNGGKAVEPIAVRSVEDRLGRVILDPEREVRARLRAQGAATQLISAENAALMTNMLEKTVTMGTLAVASERGRAFTYQDPATGRSFVMPVAGKTGTTQNWSDAWAVGYSPYYTAVLWFGFDKGDRSLGLHSTGATLAGPPWARFMRAIHQDKPHRAFVRPETGLMYQAVCAKSGLLPTPYCGDELVSLSFLPGTVPERFCSYHESGKMLEELAKERLKESGYSTGFWPAVSEEGLHIDPRVFEDPPLGSPGVQGEVLVPSNPFAPVHPQEAPLFDAPHVPVPSASDPSRDAPEEESEDVQDDPARGVQSLDTGP</sequence>
<keyword evidence="13 20" id="KW-1133">Transmembrane helix</keyword>
<dbReference type="GO" id="GO:0071555">
    <property type="term" value="P:cell wall organization"/>
    <property type="evidence" value="ECO:0007669"/>
    <property type="project" value="UniProtKB-KW"/>
</dbReference>
<dbReference type="GO" id="GO:0006508">
    <property type="term" value="P:proteolysis"/>
    <property type="evidence" value="ECO:0007669"/>
    <property type="project" value="UniProtKB-KW"/>
</dbReference>
<reference evidence="23 24" key="1">
    <citation type="journal article" date="2008" name="BMC Microbiol.">
        <title>Complete genome sequence of Treponema pallidum ssp. pallidum strain SS14 determined with oligonucleotide arrays.</title>
        <authorList>
            <person name="Matejkova P."/>
            <person name="Strouhal M."/>
            <person name="Smajs D."/>
            <person name="Norris S.J."/>
            <person name="Palzkill T."/>
            <person name="Petrosino J.F."/>
            <person name="Sodergren E."/>
            <person name="Norton J.E."/>
            <person name="Singh J."/>
            <person name="Richmond T.A."/>
            <person name="Molla M.N."/>
            <person name="Albert T.J."/>
            <person name="Weinstock G.M."/>
        </authorList>
    </citation>
    <scope>NUCLEOTIDE SEQUENCE [LARGE SCALE GENOMIC DNA]</scope>
    <source>
        <strain evidence="23 24">SS14</strain>
    </source>
</reference>
<evidence type="ECO:0000256" key="2">
    <source>
        <dbReference type="ARBA" id="ARBA00004752"/>
    </source>
</evidence>
<gene>
    <name evidence="23" type="primary">pbp2</name>
    <name evidence="23" type="ordered locus">TPASS_0705</name>
</gene>
<evidence type="ECO:0000256" key="14">
    <source>
        <dbReference type="ARBA" id="ARBA00023136"/>
    </source>
</evidence>
<dbReference type="Gene3D" id="3.40.710.10">
    <property type="entry name" value="DD-peptidase/beta-lactamase superfamily"/>
    <property type="match status" value="2"/>
</dbReference>
<keyword evidence="14 20" id="KW-0472">Membrane</keyword>
<dbReference type="GO" id="GO:0008955">
    <property type="term" value="F:peptidoglycan glycosyltransferase activity"/>
    <property type="evidence" value="ECO:0007669"/>
    <property type="project" value="UniProtKB-EC"/>
</dbReference>
<dbReference type="GO" id="GO:0009252">
    <property type="term" value="P:peptidoglycan biosynthetic process"/>
    <property type="evidence" value="ECO:0007669"/>
    <property type="project" value="UniProtKB-KW"/>
</dbReference>
<feature type="domain" description="Glycosyl transferase family 51" evidence="22">
    <location>
        <begin position="55"/>
        <end position="230"/>
    </location>
</feature>
<evidence type="ECO:0000256" key="20">
    <source>
        <dbReference type="SAM" id="Phobius"/>
    </source>
</evidence>
<dbReference type="InterPro" id="IPR012338">
    <property type="entry name" value="Beta-lactam/transpept-like"/>
</dbReference>
<feature type="compositionally biased region" description="Acidic residues" evidence="19">
    <location>
        <begin position="862"/>
        <end position="871"/>
    </location>
</feature>
<comment type="subcellular location">
    <subcellularLocation>
        <location evidence="1">Membrane</location>
    </subcellularLocation>
</comment>
<dbReference type="NCBIfam" id="TIGR02074">
    <property type="entry name" value="PBP_1a_fam"/>
    <property type="match status" value="1"/>
</dbReference>
<keyword evidence="9 20" id="KW-0812">Transmembrane</keyword>
<evidence type="ECO:0000256" key="11">
    <source>
        <dbReference type="ARBA" id="ARBA00022960"/>
    </source>
</evidence>
<dbReference type="RefSeq" id="WP_010882150.1">
    <property type="nucleotide sequence ID" value="NC_010741.1"/>
</dbReference>
<comment type="catalytic activity">
    <reaction evidence="18">
        <text>[GlcNAc-(1-&gt;4)-Mur2Ac(oyl-L-Ala-gamma-D-Glu-L-Lys-D-Ala-D-Ala)](n)-di-trans,octa-cis-undecaprenyl diphosphate + beta-D-GlcNAc-(1-&gt;4)-Mur2Ac(oyl-L-Ala-gamma-D-Glu-L-Lys-D-Ala-D-Ala)-di-trans,octa-cis-undecaprenyl diphosphate = [GlcNAc-(1-&gt;4)-Mur2Ac(oyl-L-Ala-gamma-D-Glu-L-Lys-D-Ala-D-Ala)](n+1)-di-trans,octa-cis-undecaprenyl diphosphate + di-trans,octa-cis-undecaprenyl diphosphate + H(+)</text>
        <dbReference type="Rhea" id="RHEA:23708"/>
        <dbReference type="Rhea" id="RHEA-COMP:9602"/>
        <dbReference type="Rhea" id="RHEA-COMP:9603"/>
        <dbReference type="ChEBI" id="CHEBI:15378"/>
        <dbReference type="ChEBI" id="CHEBI:58405"/>
        <dbReference type="ChEBI" id="CHEBI:60033"/>
        <dbReference type="ChEBI" id="CHEBI:78435"/>
        <dbReference type="EC" id="2.4.99.28"/>
    </reaction>
</comment>
<protein>
    <recommendedName>
        <fullName evidence="17">peptidoglycan glycosyltransferase</fullName>
        <ecNumber evidence="17">2.4.99.28</ecNumber>
    </recommendedName>
</protein>
<evidence type="ECO:0000256" key="16">
    <source>
        <dbReference type="ARBA" id="ARBA00023316"/>
    </source>
</evidence>
<evidence type="ECO:0000256" key="12">
    <source>
        <dbReference type="ARBA" id="ARBA00022984"/>
    </source>
</evidence>
<evidence type="ECO:0000256" key="4">
    <source>
        <dbReference type="ARBA" id="ARBA00007739"/>
    </source>
</evidence>
<dbReference type="GO" id="GO:0008658">
    <property type="term" value="F:penicillin binding"/>
    <property type="evidence" value="ECO:0007669"/>
    <property type="project" value="InterPro"/>
</dbReference>
<dbReference type="GO" id="GO:0030288">
    <property type="term" value="C:outer membrane-bounded periplasmic space"/>
    <property type="evidence" value="ECO:0007669"/>
    <property type="project" value="TreeGrafter"/>
</dbReference>
<dbReference type="GeneID" id="93876474"/>
<comment type="similarity">
    <text evidence="3">In the C-terminal section; belongs to the transpeptidase family.</text>
</comment>
<evidence type="ECO:0000259" key="22">
    <source>
        <dbReference type="Pfam" id="PF00912"/>
    </source>
</evidence>
<dbReference type="PANTHER" id="PTHR32282">
    <property type="entry name" value="BINDING PROTEIN TRANSPEPTIDASE, PUTATIVE-RELATED"/>
    <property type="match status" value="1"/>
</dbReference>
<feature type="domain" description="Penicillin-binding protein transpeptidase" evidence="21">
    <location>
        <begin position="411"/>
        <end position="685"/>
    </location>
</feature>
<evidence type="ECO:0000256" key="13">
    <source>
        <dbReference type="ARBA" id="ARBA00022989"/>
    </source>
</evidence>
<dbReference type="AlphaFoldDB" id="A0A0H3BL54"/>
<dbReference type="InterPro" id="IPR023346">
    <property type="entry name" value="Lysozyme-like_dom_sf"/>
</dbReference>
<name>A0A0H3BL54_TREPS</name>
<dbReference type="InterPro" id="IPR036950">
    <property type="entry name" value="PBP_transglycosylase"/>
</dbReference>
<dbReference type="PATRIC" id="fig|455434.6.peg.696"/>
<keyword evidence="12" id="KW-0573">Peptidoglycan synthesis</keyword>
<dbReference type="InterPro" id="IPR001264">
    <property type="entry name" value="Glyco_trans_51"/>
</dbReference>
<accession>A0A0H3BL54</accession>
<keyword evidence="11" id="KW-0133">Cell shape</keyword>
<evidence type="ECO:0000256" key="17">
    <source>
        <dbReference type="ARBA" id="ARBA00044770"/>
    </source>
</evidence>
<feature type="region of interest" description="Disordered" evidence="19">
    <location>
        <begin position="811"/>
        <end position="884"/>
    </location>
</feature>
<evidence type="ECO:0000259" key="21">
    <source>
        <dbReference type="Pfam" id="PF00905"/>
    </source>
</evidence>
<evidence type="ECO:0000256" key="5">
    <source>
        <dbReference type="ARBA" id="ARBA00022645"/>
    </source>
</evidence>
<evidence type="ECO:0000256" key="15">
    <source>
        <dbReference type="ARBA" id="ARBA00023268"/>
    </source>
</evidence>
<evidence type="ECO:0000313" key="24">
    <source>
        <dbReference type="Proteomes" id="UP000001202"/>
    </source>
</evidence>
<evidence type="ECO:0000256" key="8">
    <source>
        <dbReference type="ARBA" id="ARBA00022679"/>
    </source>
</evidence>
<dbReference type="GO" id="GO:0004180">
    <property type="term" value="F:carboxypeptidase activity"/>
    <property type="evidence" value="ECO:0007669"/>
    <property type="project" value="UniProtKB-KW"/>
</dbReference>
<evidence type="ECO:0000256" key="6">
    <source>
        <dbReference type="ARBA" id="ARBA00022670"/>
    </source>
</evidence>
<dbReference type="PANTHER" id="PTHR32282:SF27">
    <property type="entry name" value="PENICILLIN-BINDING PROTEIN 1A"/>
    <property type="match status" value="1"/>
</dbReference>
<dbReference type="Pfam" id="PF00905">
    <property type="entry name" value="Transpeptidase"/>
    <property type="match status" value="1"/>
</dbReference>